<evidence type="ECO:0000313" key="3">
    <source>
        <dbReference type="Proteomes" id="UP001341840"/>
    </source>
</evidence>
<sequence length="163" mass="18231">MASSSSSSHNSDDSDSRLGFPALEGADFPQPELLGGQGSCFLVALEATFSRYRGRLVAPEPYPGSADQWKKRVFLPFMVDTKLYSFLGPIASPQEADVVADFPSNHLPLMFGKRNIDASYWSRRIFRTSPPKESAPLFRQWMERLTPKYGDLWNSLGITQALH</sequence>
<reference evidence="2 3" key="1">
    <citation type="journal article" date="2023" name="Plants (Basel)">
        <title>Bridging the Gap: Combining Genomics and Transcriptomics Approaches to Understand Stylosanthes scabra, an Orphan Legume from the Brazilian Caatinga.</title>
        <authorList>
            <person name="Ferreira-Neto J.R.C."/>
            <person name="da Silva M.D."/>
            <person name="Binneck E."/>
            <person name="de Melo N.F."/>
            <person name="da Silva R.H."/>
            <person name="de Melo A.L.T.M."/>
            <person name="Pandolfi V."/>
            <person name="Bustamante F.O."/>
            <person name="Brasileiro-Vidal A.C."/>
            <person name="Benko-Iseppon A.M."/>
        </authorList>
    </citation>
    <scope>NUCLEOTIDE SEQUENCE [LARGE SCALE GENOMIC DNA]</scope>
    <source>
        <tissue evidence="2">Leaves</tissue>
    </source>
</reference>
<dbReference type="Proteomes" id="UP001341840">
    <property type="component" value="Unassembled WGS sequence"/>
</dbReference>
<dbReference type="EMBL" id="JASCZI010090639">
    <property type="protein sequence ID" value="MED6143715.1"/>
    <property type="molecule type" value="Genomic_DNA"/>
</dbReference>
<name>A0ABU6T4U2_9FABA</name>
<evidence type="ECO:0000313" key="2">
    <source>
        <dbReference type="EMBL" id="MED6143715.1"/>
    </source>
</evidence>
<evidence type="ECO:0000256" key="1">
    <source>
        <dbReference type="SAM" id="MobiDB-lite"/>
    </source>
</evidence>
<keyword evidence="3" id="KW-1185">Reference proteome</keyword>
<accession>A0ABU6T4U2</accession>
<proteinExistence type="predicted"/>
<comment type="caution">
    <text evidence="2">The sequence shown here is derived from an EMBL/GenBank/DDBJ whole genome shotgun (WGS) entry which is preliminary data.</text>
</comment>
<protein>
    <submittedName>
        <fullName evidence="2">Uncharacterized protein</fullName>
    </submittedName>
</protein>
<feature type="region of interest" description="Disordered" evidence="1">
    <location>
        <begin position="1"/>
        <end position="21"/>
    </location>
</feature>
<organism evidence="2 3">
    <name type="scientific">Stylosanthes scabra</name>
    <dbReference type="NCBI Taxonomy" id="79078"/>
    <lineage>
        <taxon>Eukaryota</taxon>
        <taxon>Viridiplantae</taxon>
        <taxon>Streptophyta</taxon>
        <taxon>Embryophyta</taxon>
        <taxon>Tracheophyta</taxon>
        <taxon>Spermatophyta</taxon>
        <taxon>Magnoliopsida</taxon>
        <taxon>eudicotyledons</taxon>
        <taxon>Gunneridae</taxon>
        <taxon>Pentapetalae</taxon>
        <taxon>rosids</taxon>
        <taxon>fabids</taxon>
        <taxon>Fabales</taxon>
        <taxon>Fabaceae</taxon>
        <taxon>Papilionoideae</taxon>
        <taxon>50 kb inversion clade</taxon>
        <taxon>dalbergioids sensu lato</taxon>
        <taxon>Dalbergieae</taxon>
        <taxon>Pterocarpus clade</taxon>
        <taxon>Stylosanthes</taxon>
    </lineage>
</organism>
<gene>
    <name evidence="2" type="ORF">PIB30_008355</name>
</gene>